<sequence>MRYVVQHRKASYIKFLVVMLSIFVQGFLTLFVVNKLLSGEFFPEDIKNLVAGNPDIFLEGIETGQIVEKVHIELFLLSVVFLTVFSINLRLNIKDSHKITLSIFSFLNIWVYVLSFFLIKLYPAVFSNIYTISLSLLLTVISAVNLMNIIFFTAGKIK</sequence>
<evidence type="ECO:0000256" key="1">
    <source>
        <dbReference type="SAM" id="Phobius"/>
    </source>
</evidence>
<feature type="transmembrane region" description="Helical" evidence="1">
    <location>
        <begin position="12"/>
        <end position="33"/>
    </location>
</feature>
<keyword evidence="1" id="KW-1133">Transmembrane helix</keyword>
<comment type="caution">
    <text evidence="2">The sequence shown here is derived from an EMBL/GenBank/DDBJ whole genome shotgun (WGS) entry which is preliminary data.</text>
</comment>
<feature type="transmembrane region" description="Helical" evidence="1">
    <location>
        <begin position="70"/>
        <end position="89"/>
    </location>
</feature>
<dbReference type="RefSeq" id="WP_200674788.1">
    <property type="nucleotide sequence ID" value="NZ_JAACYA010000002.1"/>
</dbReference>
<protein>
    <submittedName>
        <fullName evidence="2">Uncharacterized protein</fullName>
    </submittedName>
</protein>
<evidence type="ECO:0000313" key="3">
    <source>
        <dbReference type="Proteomes" id="UP000772812"/>
    </source>
</evidence>
<evidence type="ECO:0000313" key="2">
    <source>
        <dbReference type="EMBL" id="MBK3333265.1"/>
    </source>
</evidence>
<reference evidence="2 3" key="1">
    <citation type="journal article" date="2021" name="Syst. Appl. Microbiol.">
        <title>Persephonella atlantica sp. nov.: How to adapt to physico-chemical gradients in high temperature hydrothermal habitats.</title>
        <authorList>
            <person name="Francois D.X."/>
            <person name="Godfroy A."/>
            <person name="Mathien C."/>
            <person name="Aube J."/>
            <person name="Cathalot C."/>
            <person name="Lesongeur F."/>
            <person name="L'Haridon S."/>
            <person name="Philippon X."/>
            <person name="Roussel E.G."/>
        </authorList>
    </citation>
    <scope>NUCLEOTIDE SEQUENCE [LARGE SCALE GENOMIC DNA]</scope>
    <source>
        <strain evidence="2 3">MO1340</strain>
    </source>
</reference>
<dbReference type="EMBL" id="JAACYA010000002">
    <property type="protein sequence ID" value="MBK3333265.1"/>
    <property type="molecule type" value="Genomic_DNA"/>
</dbReference>
<organism evidence="2 3">
    <name type="scientific">Persephonella atlantica</name>
    <dbReference type="NCBI Taxonomy" id="2699429"/>
    <lineage>
        <taxon>Bacteria</taxon>
        <taxon>Pseudomonadati</taxon>
        <taxon>Aquificota</taxon>
        <taxon>Aquificia</taxon>
        <taxon>Aquificales</taxon>
        <taxon>Hydrogenothermaceae</taxon>
        <taxon>Persephonella</taxon>
    </lineage>
</organism>
<dbReference type="Proteomes" id="UP000772812">
    <property type="component" value="Unassembled WGS sequence"/>
</dbReference>
<proteinExistence type="predicted"/>
<feature type="transmembrane region" description="Helical" evidence="1">
    <location>
        <begin position="129"/>
        <end position="152"/>
    </location>
</feature>
<keyword evidence="1" id="KW-0812">Transmembrane</keyword>
<gene>
    <name evidence="2" type="ORF">GWK41_09300</name>
</gene>
<name>A0ABS1GK22_9AQUI</name>
<keyword evidence="3" id="KW-1185">Reference proteome</keyword>
<feature type="transmembrane region" description="Helical" evidence="1">
    <location>
        <begin position="101"/>
        <end position="123"/>
    </location>
</feature>
<accession>A0ABS1GK22</accession>
<keyword evidence="1" id="KW-0472">Membrane</keyword>